<dbReference type="GO" id="GO:0044423">
    <property type="term" value="C:virion component"/>
    <property type="evidence" value="ECO:0007669"/>
    <property type="project" value="UniProtKB-KW"/>
</dbReference>
<dbReference type="EMBL" id="BK013660">
    <property type="protein sequence ID" value="DAD50903.1"/>
    <property type="molecule type" value="Genomic_RNA"/>
</dbReference>
<evidence type="ECO:0000256" key="2">
    <source>
        <dbReference type="ARBA" id="ARBA00022581"/>
    </source>
</evidence>
<accession>A0A8S5L0D3</accession>
<keyword evidence="5" id="KW-1175">Viral attachment to host cell pilus</keyword>
<evidence type="ECO:0000313" key="8">
    <source>
        <dbReference type="EMBL" id="DAD50903.1"/>
    </source>
</evidence>
<protein>
    <submittedName>
        <fullName evidence="8">Maturation protein</fullName>
    </submittedName>
</protein>
<name>A0A8S5L0D3_9VIRU</name>
<keyword evidence="9" id="KW-1185">Reference proteome</keyword>
<evidence type="ECO:0000256" key="5">
    <source>
        <dbReference type="ARBA" id="ARBA00023104"/>
    </source>
</evidence>
<evidence type="ECO:0000256" key="7">
    <source>
        <dbReference type="ARBA" id="ARBA00035110"/>
    </source>
</evidence>
<organism evidence="8 9">
    <name type="scientific">ssRNA phage SRR5467091_7</name>
    <dbReference type="NCBI Taxonomy" id="2786472"/>
    <lineage>
        <taxon>Viruses</taxon>
        <taxon>Riboviria</taxon>
        <taxon>Orthornavirae</taxon>
        <taxon>Lenarviricota</taxon>
        <taxon>Leviviricetes</taxon>
        <taxon>Norzivirales</taxon>
        <taxon>Fiersviridae</taxon>
        <taxon>Shebanavirus</taxon>
        <taxon>Shebanavirus borborovicinum</taxon>
    </lineage>
</organism>
<reference evidence="8" key="1">
    <citation type="submission" date="2020-09" db="EMBL/GenBank/DDBJ databases">
        <title>Leviviricetes taxonomy.</title>
        <authorList>
            <person name="Stockdale S.R."/>
            <person name="Callanan J."/>
            <person name="Adriaenssens E.M."/>
            <person name="Kuhn J.H."/>
            <person name="Rumnieks J."/>
            <person name="Shkoporov A."/>
            <person name="Draper L.A."/>
            <person name="Ross P."/>
            <person name="Hill C."/>
        </authorList>
    </citation>
    <scope>NUCLEOTIDE SEQUENCE</scope>
</reference>
<dbReference type="GeneID" id="80399000"/>
<proteinExistence type="inferred from homology"/>
<dbReference type="GO" id="GO:0039666">
    <property type="term" value="P:virion attachment to host cell pilus"/>
    <property type="evidence" value="ECO:0007669"/>
    <property type="project" value="UniProtKB-KW"/>
</dbReference>
<evidence type="ECO:0000313" key="9">
    <source>
        <dbReference type="Proteomes" id="UP000682729"/>
    </source>
</evidence>
<evidence type="ECO:0000256" key="3">
    <source>
        <dbReference type="ARBA" id="ARBA00022804"/>
    </source>
</evidence>
<comment type="similarity">
    <text evidence="7">Belongs to the Leviviricetes maturation protein family.</text>
</comment>
<evidence type="ECO:0000256" key="1">
    <source>
        <dbReference type="ARBA" id="ARBA00004328"/>
    </source>
</evidence>
<dbReference type="InterPro" id="IPR005563">
    <property type="entry name" value="A_protein"/>
</dbReference>
<comment type="subcellular location">
    <subcellularLocation>
        <location evidence="1">Virion</location>
    </subcellularLocation>
</comment>
<dbReference type="Proteomes" id="UP000682729">
    <property type="component" value="Segment"/>
</dbReference>
<keyword evidence="4" id="KW-0946">Virion</keyword>
<keyword evidence="2" id="KW-0945">Host-virus interaction</keyword>
<gene>
    <name evidence="8" type="primary">SRR5467091_7_1</name>
</gene>
<dbReference type="RefSeq" id="YP_010769858.1">
    <property type="nucleotide sequence ID" value="NC_074093.1"/>
</dbReference>
<keyword evidence="3" id="KW-1161">Viral attachment to host cell</keyword>
<evidence type="ECO:0000256" key="6">
    <source>
        <dbReference type="ARBA" id="ARBA00023296"/>
    </source>
</evidence>
<keyword evidence="6" id="KW-1160">Virus entry into host cell</keyword>
<dbReference type="KEGG" id="vg:80399000"/>
<evidence type="ECO:0000256" key="4">
    <source>
        <dbReference type="ARBA" id="ARBA00022844"/>
    </source>
</evidence>
<dbReference type="Pfam" id="PF03863">
    <property type="entry name" value="Phage_mat-A"/>
    <property type="match status" value="1"/>
</dbReference>
<sequence length="450" mass="49781">MPHDAVSVNTITMGDVHKHDAHTSGYEPPGFYTIPDKVILYRNTLMMPASVNNPKDANGVRPISPYWIKRILIQARPRALTQVNPGPGVFWGWYTKESTSVFYMPAEFQISDPNWTFEFALAGPLVRTNVDALARTKFLNNLGNRSGKDLVELGVAAGELRETIGLVTELGSSTIKAIGSVAKGVSQAPGTIGKALYNLERLGFKETARRFFNGDTRLLEKVVESWLVYQLGIKPLAYDVYDAEVYLRSQVDQDYYHLDVAVKGGASTTEDVQLDHHTYGVNGSTFAIAGLYRQYTAIHYSCKYRIPTQANMSQQLGVNNPGYVAWNLARFTWIVDKVVDIGGWLHSFTGAQNTLFQEGTKSEIRRSSLLNLIDITDQYFDVGPVIGLNPMDPPLVQVEWFNREVLGSAVMPSFLPGVKNKMGLVQLASTVAALTTLSGSRVKWPNPGII</sequence>